<reference evidence="1" key="1">
    <citation type="submission" date="2019-12" db="EMBL/GenBank/DDBJ databases">
        <title>An insight into the sialome of adult female Ixodes ricinus ticks feeding for 6 days.</title>
        <authorList>
            <person name="Perner J."/>
            <person name="Ribeiro J.M.C."/>
        </authorList>
    </citation>
    <scope>NUCLEOTIDE SEQUENCE</scope>
    <source>
        <strain evidence="1">Semi-engorged</strain>
        <tissue evidence="1">Salivary glands</tissue>
    </source>
</reference>
<protein>
    <submittedName>
        <fullName evidence="1">Putative secreted protein</fullName>
    </submittedName>
</protein>
<sequence length="78" mass="7967">MSFTVAKASLTLSEACFAPVLASLAFSNASLANASSSFACPWYPRILSSVACTLSASASASLRSLSAVLLARSASFRT</sequence>
<evidence type="ECO:0000313" key="1">
    <source>
        <dbReference type="EMBL" id="MXU83991.1"/>
    </source>
</evidence>
<dbReference type="EMBL" id="GIFC01001908">
    <property type="protein sequence ID" value="MXU83991.1"/>
    <property type="molecule type" value="Transcribed_RNA"/>
</dbReference>
<accession>A0A6B0U109</accession>
<organism evidence="1">
    <name type="scientific">Ixodes ricinus</name>
    <name type="common">Common tick</name>
    <name type="synonym">Acarus ricinus</name>
    <dbReference type="NCBI Taxonomy" id="34613"/>
    <lineage>
        <taxon>Eukaryota</taxon>
        <taxon>Metazoa</taxon>
        <taxon>Ecdysozoa</taxon>
        <taxon>Arthropoda</taxon>
        <taxon>Chelicerata</taxon>
        <taxon>Arachnida</taxon>
        <taxon>Acari</taxon>
        <taxon>Parasitiformes</taxon>
        <taxon>Ixodida</taxon>
        <taxon>Ixodoidea</taxon>
        <taxon>Ixodidae</taxon>
        <taxon>Ixodinae</taxon>
        <taxon>Ixodes</taxon>
    </lineage>
</organism>
<dbReference type="AlphaFoldDB" id="A0A6B0U109"/>
<name>A0A6B0U109_IXORI</name>
<proteinExistence type="predicted"/>